<dbReference type="Proteomes" id="UP001418796">
    <property type="component" value="Unassembled WGS sequence"/>
</dbReference>
<accession>A0ABU9VHA9</accession>
<dbReference type="InterPro" id="IPR001789">
    <property type="entry name" value="Sig_transdc_resp-reg_receiver"/>
</dbReference>
<evidence type="ECO:0000256" key="4">
    <source>
        <dbReference type="ARBA" id="ARBA00023012"/>
    </source>
</evidence>
<keyword evidence="4" id="KW-0902">Two-component regulatory system</keyword>
<evidence type="ECO:0000256" key="3">
    <source>
        <dbReference type="ARBA" id="ARBA00022553"/>
    </source>
</evidence>
<dbReference type="SUPFAM" id="SSF52172">
    <property type="entry name" value="CheY-like"/>
    <property type="match status" value="1"/>
</dbReference>
<organism evidence="11 12">
    <name type="scientific">Alkalicoccobacillus gibsonii</name>
    <dbReference type="NCBI Taxonomy" id="79881"/>
    <lineage>
        <taxon>Bacteria</taxon>
        <taxon>Bacillati</taxon>
        <taxon>Bacillota</taxon>
        <taxon>Bacilli</taxon>
        <taxon>Bacillales</taxon>
        <taxon>Bacillaceae</taxon>
        <taxon>Alkalicoccobacillus</taxon>
    </lineage>
</organism>
<dbReference type="RefSeq" id="WP_343130223.1">
    <property type="nucleotide sequence ID" value="NZ_JBCITK010000001.1"/>
</dbReference>
<evidence type="ECO:0000313" key="12">
    <source>
        <dbReference type="Proteomes" id="UP001418796"/>
    </source>
</evidence>
<gene>
    <name evidence="11" type="ORF">MKY91_08955</name>
</gene>
<evidence type="ECO:0000256" key="7">
    <source>
        <dbReference type="ARBA" id="ARBA00023163"/>
    </source>
</evidence>
<evidence type="ECO:0000256" key="1">
    <source>
        <dbReference type="ARBA" id="ARBA00004496"/>
    </source>
</evidence>
<evidence type="ECO:0000313" key="11">
    <source>
        <dbReference type="EMBL" id="MEN0643272.1"/>
    </source>
</evidence>
<dbReference type="PROSITE" id="PS01124">
    <property type="entry name" value="HTH_ARAC_FAMILY_2"/>
    <property type="match status" value="1"/>
</dbReference>
<protein>
    <submittedName>
        <fullName evidence="11">Response regulator transcription factor</fullName>
    </submittedName>
</protein>
<dbReference type="InterPro" id="IPR020449">
    <property type="entry name" value="Tscrpt_reg_AraC-type_HTH"/>
</dbReference>
<dbReference type="InterPro" id="IPR018062">
    <property type="entry name" value="HTH_AraC-typ_CS"/>
</dbReference>
<dbReference type="PROSITE" id="PS50110">
    <property type="entry name" value="RESPONSE_REGULATORY"/>
    <property type="match status" value="1"/>
</dbReference>
<dbReference type="Pfam" id="PF00072">
    <property type="entry name" value="Response_reg"/>
    <property type="match status" value="1"/>
</dbReference>
<dbReference type="InterPro" id="IPR018060">
    <property type="entry name" value="HTH_AraC"/>
</dbReference>
<evidence type="ECO:0000256" key="8">
    <source>
        <dbReference type="PROSITE-ProRule" id="PRU00169"/>
    </source>
</evidence>
<dbReference type="CDD" id="cd17536">
    <property type="entry name" value="REC_YesN-like"/>
    <property type="match status" value="1"/>
</dbReference>
<reference evidence="11 12" key="1">
    <citation type="submission" date="2024-03" db="EMBL/GenBank/DDBJ databases">
        <title>Bacilli Hybrid Assemblies.</title>
        <authorList>
            <person name="Kovac J."/>
        </authorList>
    </citation>
    <scope>NUCLEOTIDE SEQUENCE [LARGE SCALE GENOMIC DNA]</scope>
    <source>
        <strain evidence="11 12">FSL R7-0666</strain>
    </source>
</reference>
<evidence type="ECO:0000256" key="6">
    <source>
        <dbReference type="ARBA" id="ARBA00023125"/>
    </source>
</evidence>
<evidence type="ECO:0000259" key="10">
    <source>
        <dbReference type="PROSITE" id="PS50110"/>
    </source>
</evidence>
<dbReference type="Gene3D" id="1.10.10.60">
    <property type="entry name" value="Homeodomain-like"/>
    <property type="match status" value="2"/>
</dbReference>
<comment type="subcellular location">
    <subcellularLocation>
        <location evidence="1">Cytoplasm</location>
    </subcellularLocation>
</comment>
<proteinExistence type="predicted"/>
<sequence length="510" mass="59549">MYQVLIVDDEPMIREGLCSLIPWHQYGFRVQGTAKNGKEALQLYQRLKPDVIIVDIRMPEMGGLELIHTIRETDSTIRFIILTGHADFTYAKEALVHRVDGYLLKPLDEEELIPLLKQIQVDLRQRNTLTELLEEDFQLKKDRFITQALTRSNTLSKDQFYEQCELYGLSAKSYRIMLFQVQQSKELTEKELKQLERTLPNGFVFTNPKVGVVLLDEATDWERQLTSFVQAKEGYGAIGEAVTDPFTLIQSYSNALDLLSYTFLFKESTCLTNDHLNINDIEKKDEELNLEDYVKKLSIMITLGLVTSCRDLIQDLTDDLIDRRYQPMSVQKTMIHFYSMVVNKLVLHDPKKLTLIESLPFNPSIIYEQSHIYEVAKIMTNRVIELIHLIYSESKTSTVEKMMELIDKQFAENLRLEGIAELLNYNAAYLGKVFREQTGEYFNTYLDKSRIKYGKIYLEQGYKVYEVSEKVGYKDVDYFHRKFKKYVGISPRAFQKQQILLQNLKQSNIQ</sequence>
<dbReference type="SUPFAM" id="SSF46689">
    <property type="entry name" value="Homeodomain-like"/>
    <property type="match status" value="2"/>
</dbReference>
<dbReference type="InterPro" id="IPR011006">
    <property type="entry name" value="CheY-like_superfamily"/>
</dbReference>
<dbReference type="EMBL" id="JBCITK010000001">
    <property type="protein sequence ID" value="MEN0643272.1"/>
    <property type="molecule type" value="Genomic_DNA"/>
</dbReference>
<feature type="modified residue" description="4-aspartylphosphate" evidence="8">
    <location>
        <position position="55"/>
    </location>
</feature>
<keyword evidence="2" id="KW-0963">Cytoplasm</keyword>
<dbReference type="PANTHER" id="PTHR42713:SF3">
    <property type="entry name" value="TRANSCRIPTIONAL REGULATORY PROTEIN HPTR"/>
    <property type="match status" value="1"/>
</dbReference>
<dbReference type="Gene3D" id="3.40.50.2300">
    <property type="match status" value="1"/>
</dbReference>
<keyword evidence="12" id="KW-1185">Reference proteome</keyword>
<keyword evidence="5" id="KW-0805">Transcription regulation</keyword>
<evidence type="ECO:0000256" key="5">
    <source>
        <dbReference type="ARBA" id="ARBA00023015"/>
    </source>
</evidence>
<dbReference type="InterPro" id="IPR051552">
    <property type="entry name" value="HptR"/>
</dbReference>
<dbReference type="SMART" id="SM00448">
    <property type="entry name" value="REC"/>
    <property type="match status" value="1"/>
</dbReference>
<dbReference type="PROSITE" id="PS00041">
    <property type="entry name" value="HTH_ARAC_FAMILY_1"/>
    <property type="match status" value="1"/>
</dbReference>
<dbReference type="PANTHER" id="PTHR42713">
    <property type="entry name" value="HISTIDINE KINASE-RELATED"/>
    <property type="match status" value="1"/>
</dbReference>
<dbReference type="InterPro" id="IPR009057">
    <property type="entry name" value="Homeodomain-like_sf"/>
</dbReference>
<feature type="domain" description="Response regulatory" evidence="10">
    <location>
        <begin position="3"/>
        <end position="120"/>
    </location>
</feature>
<keyword evidence="6" id="KW-0238">DNA-binding</keyword>
<keyword evidence="3 8" id="KW-0597">Phosphoprotein</keyword>
<feature type="domain" description="HTH araC/xylS-type" evidence="9">
    <location>
        <begin position="400"/>
        <end position="497"/>
    </location>
</feature>
<dbReference type="Pfam" id="PF12833">
    <property type="entry name" value="HTH_18"/>
    <property type="match status" value="1"/>
</dbReference>
<keyword evidence="7" id="KW-0804">Transcription</keyword>
<evidence type="ECO:0000256" key="2">
    <source>
        <dbReference type="ARBA" id="ARBA00022490"/>
    </source>
</evidence>
<dbReference type="SMART" id="SM00342">
    <property type="entry name" value="HTH_ARAC"/>
    <property type="match status" value="1"/>
</dbReference>
<evidence type="ECO:0000259" key="9">
    <source>
        <dbReference type="PROSITE" id="PS01124"/>
    </source>
</evidence>
<dbReference type="PRINTS" id="PR00032">
    <property type="entry name" value="HTHARAC"/>
</dbReference>
<name>A0ABU9VHA9_9BACI</name>
<comment type="caution">
    <text evidence="11">The sequence shown here is derived from an EMBL/GenBank/DDBJ whole genome shotgun (WGS) entry which is preliminary data.</text>
</comment>